<dbReference type="InterPro" id="IPR011990">
    <property type="entry name" value="TPR-like_helical_dom_sf"/>
</dbReference>
<dbReference type="Gene3D" id="1.25.40.10">
    <property type="entry name" value="Tetratricopeptide repeat domain"/>
    <property type="match status" value="1"/>
</dbReference>
<dbReference type="SMART" id="SM00028">
    <property type="entry name" value="TPR"/>
    <property type="match status" value="1"/>
</dbReference>
<accession>A0A1F8H1E8</accession>
<dbReference type="EMBL" id="MGKS01000036">
    <property type="protein sequence ID" value="OGN31477.1"/>
    <property type="molecule type" value="Genomic_DNA"/>
</dbReference>
<organism evidence="2 3">
    <name type="scientific">Candidatus Yanofskybacteria bacterium RIFCSPLOWO2_02_FULL_43_10b</name>
    <dbReference type="NCBI Taxonomy" id="1802704"/>
    <lineage>
        <taxon>Bacteria</taxon>
        <taxon>Candidatus Yanofskyibacteriota</taxon>
    </lineage>
</organism>
<evidence type="ECO:0000256" key="1">
    <source>
        <dbReference type="PROSITE-ProRule" id="PRU00339"/>
    </source>
</evidence>
<evidence type="ECO:0000313" key="3">
    <source>
        <dbReference type="Proteomes" id="UP000177676"/>
    </source>
</evidence>
<dbReference type="SUPFAM" id="SSF48452">
    <property type="entry name" value="TPR-like"/>
    <property type="match status" value="1"/>
</dbReference>
<dbReference type="PROSITE" id="PS50005">
    <property type="entry name" value="TPR"/>
    <property type="match status" value="1"/>
</dbReference>
<keyword evidence="1" id="KW-0802">TPR repeat</keyword>
<evidence type="ECO:0000313" key="2">
    <source>
        <dbReference type="EMBL" id="OGN31477.1"/>
    </source>
</evidence>
<proteinExistence type="predicted"/>
<reference evidence="2 3" key="1">
    <citation type="journal article" date="2016" name="Nat. Commun.">
        <title>Thousands of microbial genomes shed light on interconnected biogeochemical processes in an aquifer system.</title>
        <authorList>
            <person name="Anantharaman K."/>
            <person name="Brown C.T."/>
            <person name="Hug L.A."/>
            <person name="Sharon I."/>
            <person name="Castelle C.J."/>
            <person name="Probst A.J."/>
            <person name="Thomas B.C."/>
            <person name="Singh A."/>
            <person name="Wilkins M.J."/>
            <person name="Karaoz U."/>
            <person name="Brodie E.L."/>
            <person name="Williams K.H."/>
            <person name="Hubbard S.S."/>
            <person name="Banfield J.F."/>
        </authorList>
    </citation>
    <scope>NUCLEOTIDE SEQUENCE [LARGE SCALE GENOMIC DNA]</scope>
</reference>
<feature type="repeat" description="TPR" evidence="1">
    <location>
        <begin position="149"/>
        <end position="182"/>
    </location>
</feature>
<name>A0A1F8H1E8_9BACT</name>
<dbReference type="AlphaFoldDB" id="A0A1F8H1E8"/>
<dbReference type="Proteomes" id="UP000177676">
    <property type="component" value="Unassembled WGS sequence"/>
</dbReference>
<gene>
    <name evidence="2" type="ORF">A3I92_01235</name>
</gene>
<dbReference type="InterPro" id="IPR019734">
    <property type="entry name" value="TPR_rpt"/>
</dbReference>
<sequence length="199" mass="22815">MYIILPLVVIVISTAVMAVIVGRKFPYLKKLPVDAAVPESGIVGGFLPEVFHFFKKIDLSFYKDLFFKELEKFLRRLRVVSLKIDSFTKHLIDKIRTNGQKDRIEHLTPKQEDHQETEVAIMAKLSPEEKQKKEEHVLIIEIAKNPKSPELYKKLADLYILEENFSDAVEALETAMKLNPEDKKTAAKLRAVQKALPSN</sequence>
<protein>
    <submittedName>
        <fullName evidence="2">Uncharacterized protein</fullName>
    </submittedName>
</protein>
<comment type="caution">
    <text evidence="2">The sequence shown here is derived from an EMBL/GenBank/DDBJ whole genome shotgun (WGS) entry which is preliminary data.</text>
</comment>